<feature type="compositionally biased region" description="Basic and acidic residues" evidence="6">
    <location>
        <begin position="143"/>
        <end position="161"/>
    </location>
</feature>
<dbReference type="InterPro" id="IPR011009">
    <property type="entry name" value="Kinase-like_dom_sf"/>
</dbReference>
<dbReference type="InterPro" id="IPR050538">
    <property type="entry name" value="MAP_kinase_kinase_kinase"/>
</dbReference>
<keyword evidence="2 5" id="KW-0547">Nucleotide-binding</keyword>
<dbReference type="OrthoDB" id="5836549at2759"/>
<keyword evidence="1" id="KW-0808">Transferase</keyword>
<dbReference type="PROSITE" id="PS00108">
    <property type="entry name" value="PROTEIN_KINASE_ST"/>
    <property type="match status" value="1"/>
</dbReference>
<accession>A0A8C5Q7S3</accession>
<feature type="domain" description="Protein kinase" evidence="7">
    <location>
        <begin position="341"/>
        <end position="596"/>
    </location>
</feature>
<dbReference type="GO" id="GO:0005524">
    <property type="term" value="F:ATP binding"/>
    <property type="evidence" value="ECO:0007669"/>
    <property type="project" value="UniProtKB-UniRule"/>
</dbReference>
<dbReference type="Gene3D" id="1.10.510.10">
    <property type="entry name" value="Transferase(Phosphotransferase) domain 1"/>
    <property type="match status" value="1"/>
</dbReference>
<dbReference type="PROSITE" id="PS50011">
    <property type="entry name" value="PROTEIN_KINASE_DOM"/>
    <property type="match status" value="1"/>
</dbReference>
<name>A0A8C5Q7S3_9ANUR</name>
<reference evidence="8" key="2">
    <citation type="submission" date="2025-09" db="UniProtKB">
        <authorList>
            <consortium name="Ensembl"/>
        </authorList>
    </citation>
    <scope>IDENTIFICATION</scope>
</reference>
<feature type="region of interest" description="Disordered" evidence="6">
    <location>
        <begin position="599"/>
        <end position="666"/>
    </location>
</feature>
<dbReference type="Ensembl" id="ENSLLET00000035277.1">
    <property type="protein sequence ID" value="ENSLLEP00000033986.1"/>
    <property type="gene ID" value="ENSLLEG00000021494.1"/>
</dbReference>
<dbReference type="SMART" id="SM00220">
    <property type="entry name" value="S_TKc"/>
    <property type="match status" value="1"/>
</dbReference>
<evidence type="ECO:0000256" key="3">
    <source>
        <dbReference type="ARBA" id="ARBA00022777"/>
    </source>
</evidence>
<keyword evidence="9" id="KW-1185">Reference proteome</keyword>
<evidence type="ECO:0000256" key="1">
    <source>
        <dbReference type="ARBA" id="ARBA00022679"/>
    </source>
</evidence>
<dbReference type="InterPro" id="IPR017441">
    <property type="entry name" value="Protein_kinase_ATP_BS"/>
</dbReference>
<dbReference type="InterPro" id="IPR008271">
    <property type="entry name" value="Ser/Thr_kinase_AS"/>
</dbReference>
<evidence type="ECO:0000313" key="9">
    <source>
        <dbReference type="Proteomes" id="UP000694569"/>
    </source>
</evidence>
<dbReference type="InterPro" id="IPR000719">
    <property type="entry name" value="Prot_kinase_dom"/>
</dbReference>
<organism evidence="8 9">
    <name type="scientific">Leptobrachium leishanense</name>
    <name type="common">Leishan spiny toad</name>
    <dbReference type="NCBI Taxonomy" id="445787"/>
    <lineage>
        <taxon>Eukaryota</taxon>
        <taxon>Metazoa</taxon>
        <taxon>Chordata</taxon>
        <taxon>Craniata</taxon>
        <taxon>Vertebrata</taxon>
        <taxon>Euteleostomi</taxon>
        <taxon>Amphibia</taxon>
        <taxon>Batrachia</taxon>
        <taxon>Anura</taxon>
        <taxon>Pelobatoidea</taxon>
        <taxon>Megophryidae</taxon>
        <taxon>Leptobrachium</taxon>
    </lineage>
</organism>
<proteinExistence type="predicted"/>
<dbReference type="PROSITE" id="PS00107">
    <property type="entry name" value="PROTEIN_KINASE_ATP"/>
    <property type="match status" value="1"/>
</dbReference>
<dbReference type="GO" id="GO:0004672">
    <property type="term" value="F:protein kinase activity"/>
    <property type="evidence" value="ECO:0007669"/>
    <property type="project" value="InterPro"/>
</dbReference>
<evidence type="ECO:0000256" key="6">
    <source>
        <dbReference type="SAM" id="MobiDB-lite"/>
    </source>
</evidence>
<dbReference type="AlphaFoldDB" id="A0A8C5Q7S3"/>
<sequence length="847" mass="94083">MAIDCHESQGQASVQAQENPLKVYKCEGDGIKEKEEKSGMTGDVLKHNDDTWVVHFKGTATENKEGLSSVLSIITQPECDYNQEICPSSQKHQVYIPDSKQYSGLVESNEHIPNNVVNSTEGRPAPKVRVPRAKGKKTKRKRRDGDRKIERRRQNPKEENIRAPIPVQDDDFDSSAEFLPLGNTDNKNVFKSAKQLKTSYFELSTSNKDEKWDFQKLISRNQSIYHVQAGKLPPSMPEHNLLSSYHEALYTSKGLEISDCSKSGSFKFEGPIVESENHSVEECMLAAQRGCVTSGEKKNLILLGNAWKKEAEVIDNAEEGVLLTENLKPVDYEFKEGLHWKPCGEKLGTGSFGDVVSAKEERSGFMFAAKQIHTDRFRPEELTCCLGVSSPWLVPFYGAVREGHCITLLMMLMKGGSVGQLIKKMGYLPEDLALHYLWQVLSGLEHLHAANIIHGDIKADNVLLSEDGNEALLCDFGKSAHLPPGINEKPLVTDDYVPGTETHMAPEIVRGEPCGTKIDVWSACCMLLHMINGWQPWSRTHKAPLCLQIAKEPPPLQEIPPACHPSTRAVIVAGLEKDPTKRASASQLKEKVELALNHLGGLKSPRTTEYKTPRSYPCPPAETSKGQQPKPKLTTQKSRVMNSYYRKELGIDPPSPYGEKSSERDETPFELEVQELERGLIMDSFSQPIPFEDQQQMLLCLSEENMEPLHSLKNSAYTCDTGSSGIHSWNSQLDPPSFYSDCILKEGTTATPSWFNGIKVELQTPNGETLYILESVKKPLGDLAIGISSQIPLNSFTIVTPSGKPIAWDTEIAECGVHLQCALALDHGEGGWSWRVKRGKLEQGPSG</sequence>
<dbReference type="GO" id="GO:0007249">
    <property type="term" value="P:canonical NF-kappaB signal transduction"/>
    <property type="evidence" value="ECO:0007669"/>
    <property type="project" value="TreeGrafter"/>
</dbReference>
<protein>
    <recommendedName>
        <fullName evidence="7">Protein kinase domain-containing protein</fullName>
    </recommendedName>
</protein>
<evidence type="ECO:0000259" key="7">
    <source>
        <dbReference type="PROSITE" id="PS50011"/>
    </source>
</evidence>
<evidence type="ECO:0000313" key="8">
    <source>
        <dbReference type="Ensembl" id="ENSLLEP00000033986.1"/>
    </source>
</evidence>
<dbReference type="Gene3D" id="3.30.200.20">
    <property type="entry name" value="Phosphorylase Kinase, domain 1"/>
    <property type="match status" value="1"/>
</dbReference>
<feature type="binding site" evidence="5">
    <location>
        <position position="370"/>
    </location>
    <ligand>
        <name>ATP</name>
        <dbReference type="ChEBI" id="CHEBI:30616"/>
    </ligand>
</feature>
<dbReference type="GeneTree" id="ENSGT00940000156497"/>
<dbReference type="SUPFAM" id="SSF56112">
    <property type="entry name" value="Protein kinase-like (PK-like)"/>
    <property type="match status" value="1"/>
</dbReference>
<evidence type="ECO:0000256" key="4">
    <source>
        <dbReference type="ARBA" id="ARBA00022840"/>
    </source>
</evidence>
<keyword evidence="4 5" id="KW-0067">ATP-binding</keyword>
<evidence type="ECO:0000256" key="2">
    <source>
        <dbReference type="ARBA" id="ARBA00022741"/>
    </source>
</evidence>
<dbReference type="FunFam" id="1.10.510.10:FF:000383">
    <property type="entry name" value="Mitogen-activated protein kinase kinase kinase 14"/>
    <property type="match status" value="1"/>
</dbReference>
<dbReference type="PANTHER" id="PTHR48016">
    <property type="entry name" value="MAP KINASE KINASE KINASE SSK2-RELATED-RELATED"/>
    <property type="match status" value="1"/>
</dbReference>
<dbReference type="PANTHER" id="PTHR48016:SF9">
    <property type="entry name" value="MITOGEN-ACTIVATED PROTEIN KINASE KINASE KINASE 14"/>
    <property type="match status" value="1"/>
</dbReference>
<dbReference type="Pfam" id="PF00069">
    <property type="entry name" value="Pkinase"/>
    <property type="match status" value="1"/>
</dbReference>
<keyword evidence="3" id="KW-0418">Kinase</keyword>
<feature type="compositionally biased region" description="Basic residues" evidence="6">
    <location>
        <begin position="129"/>
        <end position="142"/>
    </location>
</feature>
<feature type="region of interest" description="Disordered" evidence="6">
    <location>
        <begin position="113"/>
        <end position="170"/>
    </location>
</feature>
<evidence type="ECO:0000256" key="5">
    <source>
        <dbReference type="PROSITE-ProRule" id="PRU10141"/>
    </source>
</evidence>
<reference evidence="8" key="1">
    <citation type="submission" date="2025-08" db="UniProtKB">
        <authorList>
            <consortium name="Ensembl"/>
        </authorList>
    </citation>
    <scope>IDENTIFICATION</scope>
</reference>
<dbReference type="Proteomes" id="UP000694569">
    <property type="component" value="Unplaced"/>
</dbReference>